<sequence length="205" mass="22399">MSCSSSCCGSHSTHRSPQYRRALWIALAINFTMFMVEIVMGVKSGSVSLLSDSLDFLGDSANYVISLIVLPMALSYRAKASLIKGATMGGFGLFILITTLYRWFYGDLPNHSEMSIVGVLALFANLAALWVLYHFRDGDSNMRSVWLCSRNDAIGNIAVVLAGVAVYFTQSKLPDLAVAFILAFLALQAAREIILRALGELKESK</sequence>
<keyword evidence="9" id="KW-1185">Reference proteome</keyword>
<keyword evidence="3" id="KW-0862">Zinc</keyword>
<feature type="transmembrane region" description="Helical" evidence="6">
    <location>
        <begin position="116"/>
        <end position="133"/>
    </location>
</feature>
<feature type="transmembrane region" description="Helical" evidence="6">
    <location>
        <begin position="22"/>
        <end position="40"/>
    </location>
</feature>
<evidence type="ECO:0000256" key="5">
    <source>
        <dbReference type="ARBA" id="ARBA00023136"/>
    </source>
</evidence>
<keyword evidence="3" id="KW-0864">Zinc transport</keyword>
<dbReference type="PANTHER" id="PTHR11562">
    <property type="entry name" value="CATION EFFLUX PROTEIN/ ZINC TRANSPORTER"/>
    <property type="match status" value="1"/>
</dbReference>
<feature type="transmembrane region" description="Helical" evidence="6">
    <location>
        <begin position="85"/>
        <end position="104"/>
    </location>
</feature>
<evidence type="ECO:0000256" key="4">
    <source>
        <dbReference type="ARBA" id="ARBA00022989"/>
    </source>
</evidence>
<dbReference type="InterPro" id="IPR027469">
    <property type="entry name" value="Cation_efflux_TMD_sf"/>
</dbReference>
<dbReference type="RefSeq" id="WP_108923072.1">
    <property type="nucleotide sequence ID" value="NZ_CP029206.1"/>
</dbReference>
<evidence type="ECO:0000256" key="1">
    <source>
        <dbReference type="ARBA" id="ARBA00004141"/>
    </source>
</evidence>
<evidence type="ECO:0000313" key="8">
    <source>
        <dbReference type="EMBL" id="AWI50525.1"/>
    </source>
</evidence>
<gene>
    <name evidence="8" type="ORF">DDU33_03010</name>
</gene>
<keyword evidence="3" id="KW-0813">Transport</keyword>
<dbReference type="InterPro" id="IPR058533">
    <property type="entry name" value="Cation_efflux_TM"/>
</dbReference>
<evidence type="ECO:0000256" key="3">
    <source>
        <dbReference type="ARBA" id="ARBA00022906"/>
    </source>
</evidence>
<dbReference type="GO" id="GO:0005886">
    <property type="term" value="C:plasma membrane"/>
    <property type="evidence" value="ECO:0007669"/>
    <property type="project" value="TreeGrafter"/>
</dbReference>
<dbReference type="InterPro" id="IPR050681">
    <property type="entry name" value="CDF/SLC30A"/>
</dbReference>
<dbReference type="EMBL" id="CP029206">
    <property type="protein sequence ID" value="AWI50525.1"/>
    <property type="molecule type" value="Genomic_DNA"/>
</dbReference>
<feature type="transmembrane region" description="Helical" evidence="6">
    <location>
        <begin position="153"/>
        <end position="170"/>
    </location>
</feature>
<accession>A0A2U8FHV6</accession>
<name>A0A2U8FHV6_9PAST</name>
<evidence type="ECO:0000256" key="2">
    <source>
        <dbReference type="ARBA" id="ARBA00022692"/>
    </source>
</evidence>
<evidence type="ECO:0000259" key="7">
    <source>
        <dbReference type="Pfam" id="PF01545"/>
    </source>
</evidence>
<feature type="transmembrane region" description="Helical" evidence="6">
    <location>
        <begin position="60"/>
        <end position="78"/>
    </location>
</feature>
<dbReference type="Pfam" id="PF01545">
    <property type="entry name" value="Cation_efflux"/>
    <property type="match status" value="1"/>
</dbReference>
<keyword evidence="3" id="KW-0406">Ion transport</keyword>
<dbReference type="KEGG" id="apor:DDU33_03010"/>
<evidence type="ECO:0000256" key="6">
    <source>
        <dbReference type="SAM" id="Phobius"/>
    </source>
</evidence>
<evidence type="ECO:0000313" key="9">
    <source>
        <dbReference type="Proteomes" id="UP000244920"/>
    </source>
</evidence>
<keyword evidence="5 6" id="KW-0472">Membrane</keyword>
<dbReference type="SUPFAM" id="SSF161111">
    <property type="entry name" value="Cation efflux protein transmembrane domain-like"/>
    <property type="match status" value="1"/>
</dbReference>
<feature type="transmembrane region" description="Helical" evidence="6">
    <location>
        <begin position="176"/>
        <end position="195"/>
    </location>
</feature>
<organism evidence="8 9">
    <name type="scientific">Actinobacillus porcitonsillarum</name>
    <dbReference type="NCBI Taxonomy" id="189834"/>
    <lineage>
        <taxon>Bacteria</taxon>
        <taxon>Pseudomonadati</taxon>
        <taxon>Pseudomonadota</taxon>
        <taxon>Gammaproteobacteria</taxon>
        <taxon>Pasteurellales</taxon>
        <taxon>Pasteurellaceae</taxon>
        <taxon>Actinobacillus</taxon>
    </lineage>
</organism>
<reference evidence="9" key="1">
    <citation type="submission" date="2018-05" db="EMBL/GenBank/DDBJ databases">
        <title>Complete genome sequence of Actinobacillus porcitonsillarum reference strain 9953L55 (CCUG 46996).</title>
        <authorList>
            <person name="Dona V."/>
            <person name="Perreten V."/>
        </authorList>
    </citation>
    <scope>NUCLEOTIDE SEQUENCE [LARGE SCALE GENOMIC DNA]</scope>
    <source>
        <strain evidence="9">9953L55</strain>
    </source>
</reference>
<comment type="subcellular location">
    <subcellularLocation>
        <location evidence="1">Membrane</location>
        <topology evidence="1">Multi-pass membrane protein</topology>
    </subcellularLocation>
</comment>
<keyword evidence="2 6" id="KW-0812">Transmembrane</keyword>
<feature type="domain" description="Cation efflux protein transmembrane" evidence="7">
    <location>
        <begin position="23"/>
        <end position="200"/>
    </location>
</feature>
<dbReference type="Gene3D" id="1.20.1510.10">
    <property type="entry name" value="Cation efflux protein transmembrane domain"/>
    <property type="match status" value="1"/>
</dbReference>
<keyword evidence="4 6" id="KW-1133">Transmembrane helix</keyword>
<dbReference type="PANTHER" id="PTHR11562:SF17">
    <property type="entry name" value="RE54080P-RELATED"/>
    <property type="match status" value="1"/>
</dbReference>
<protein>
    <submittedName>
        <fullName evidence="8">Cobalt transporter</fullName>
    </submittedName>
</protein>
<dbReference type="GO" id="GO:0005385">
    <property type="term" value="F:zinc ion transmembrane transporter activity"/>
    <property type="evidence" value="ECO:0007669"/>
    <property type="project" value="TreeGrafter"/>
</dbReference>
<dbReference type="Proteomes" id="UP000244920">
    <property type="component" value="Chromosome"/>
</dbReference>
<proteinExistence type="predicted"/>
<dbReference type="AlphaFoldDB" id="A0A2U8FHV6"/>